<dbReference type="GO" id="GO:0016780">
    <property type="term" value="F:phosphotransferase activity, for other substituted phosphate groups"/>
    <property type="evidence" value="ECO:0007669"/>
    <property type="project" value="TreeGrafter"/>
</dbReference>
<sequence length="434" mass="48250">MVQLLADVFIMLGCFALAVEIYETNGLNNDAMLAAYLLLPLFQTIAFYNATYSRGGLTEWRKSSARAIGAMLISALLLNFFAFFAKMNAEFSRVVFAAGMMLTAIGMTAFRYGVSRWITSRWGPSATNRLLIEAGGPQVNIPHLYRVRADEHGLSPDITDPVALDRLAKYLQNMDEVIVSCKISERLGWAEVLKGSGIHGEVISEFAREIGALGVIHHDQAQVSALLVSSGHLGLRSRATKRAFDVISSLLGLILLSPLMLLCALAIKLEDGGPVFFMQRRMGRGNQFFDIFKFRSMREAKADADGALSASRDDDRVTRIGRIMRRTSLDELPQLINVLRGDMSIVGPRPHALGSLAGKKMFWQVDRKYWQRHSLRPGITGLAQVRGFRGATDREVDLANRLQADLEYMNSWSLWGDVKIVLSTLSVLVHHRAF</sequence>
<evidence type="ECO:0000256" key="8">
    <source>
        <dbReference type="SAM" id="Phobius"/>
    </source>
</evidence>
<dbReference type="OrthoDB" id="9808602at2"/>
<evidence type="ECO:0000259" key="9">
    <source>
        <dbReference type="Pfam" id="PF02397"/>
    </source>
</evidence>
<evidence type="ECO:0000256" key="5">
    <source>
        <dbReference type="ARBA" id="ARBA00022989"/>
    </source>
</evidence>
<feature type="transmembrane region" description="Helical" evidence="8">
    <location>
        <begin position="91"/>
        <end position="114"/>
    </location>
</feature>
<dbReference type="Pfam" id="PF02397">
    <property type="entry name" value="Bac_transf"/>
    <property type="match status" value="1"/>
</dbReference>
<keyword evidence="7" id="KW-0270">Exopolysaccharide synthesis</keyword>
<gene>
    <name evidence="10" type="ORF">GRI32_06820</name>
</gene>
<feature type="transmembrane region" description="Helical" evidence="8">
    <location>
        <begin position="34"/>
        <end position="52"/>
    </location>
</feature>
<evidence type="ECO:0000256" key="6">
    <source>
        <dbReference type="ARBA" id="ARBA00023136"/>
    </source>
</evidence>
<name>A0A844ZN41_9SPHN</name>
<evidence type="ECO:0000256" key="3">
    <source>
        <dbReference type="ARBA" id="ARBA00022679"/>
    </source>
</evidence>
<reference evidence="10 11" key="1">
    <citation type="submission" date="2019-12" db="EMBL/GenBank/DDBJ databases">
        <title>Genomic-based taxomic classification of the family Erythrobacteraceae.</title>
        <authorList>
            <person name="Xu L."/>
        </authorList>
    </citation>
    <scope>NUCLEOTIDE SEQUENCE [LARGE SCALE GENOMIC DNA]</scope>
    <source>
        <strain evidence="10 11">JCM 16339</strain>
    </source>
</reference>
<feature type="transmembrane region" description="Helical" evidence="8">
    <location>
        <begin position="246"/>
        <end position="267"/>
    </location>
</feature>
<dbReference type="AlphaFoldDB" id="A0A844ZN41"/>
<dbReference type="NCBIfam" id="TIGR03025">
    <property type="entry name" value="EPS_sugtrans"/>
    <property type="match status" value="1"/>
</dbReference>
<evidence type="ECO:0000313" key="11">
    <source>
        <dbReference type="Proteomes" id="UP000435243"/>
    </source>
</evidence>
<proteinExistence type="inferred from homology"/>
<comment type="similarity">
    <text evidence="2">Belongs to the bacterial sugar transferase family.</text>
</comment>
<dbReference type="PANTHER" id="PTHR30576:SF0">
    <property type="entry name" value="UNDECAPRENYL-PHOSPHATE N-ACETYLGALACTOSAMINYL 1-PHOSPHATE TRANSFERASE-RELATED"/>
    <property type="match status" value="1"/>
</dbReference>
<dbReference type="GO" id="GO:0016020">
    <property type="term" value="C:membrane"/>
    <property type="evidence" value="ECO:0007669"/>
    <property type="project" value="UniProtKB-SubCell"/>
</dbReference>
<evidence type="ECO:0000256" key="7">
    <source>
        <dbReference type="ARBA" id="ARBA00023169"/>
    </source>
</evidence>
<comment type="subcellular location">
    <subcellularLocation>
        <location evidence="1">Membrane</location>
        <topology evidence="1">Multi-pass membrane protein</topology>
    </subcellularLocation>
</comment>
<feature type="domain" description="Bacterial sugar transferase" evidence="9">
    <location>
        <begin position="241"/>
        <end position="429"/>
    </location>
</feature>
<evidence type="ECO:0000256" key="1">
    <source>
        <dbReference type="ARBA" id="ARBA00004141"/>
    </source>
</evidence>
<dbReference type="RefSeq" id="WP_160590654.1">
    <property type="nucleotide sequence ID" value="NZ_BAAAFP010000001.1"/>
</dbReference>
<dbReference type="InterPro" id="IPR017475">
    <property type="entry name" value="EPS_sugar_tfrase"/>
</dbReference>
<feature type="transmembrane region" description="Helical" evidence="8">
    <location>
        <begin position="64"/>
        <end position="85"/>
    </location>
</feature>
<protein>
    <submittedName>
        <fullName evidence="10">Exopolysaccharide biosynthesis polyprenyl glycosylphosphotransferase</fullName>
    </submittedName>
</protein>
<organism evidence="10 11">
    <name type="scientific">Alteraurantiacibacter aestuarii</name>
    <dbReference type="NCBI Taxonomy" id="650004"/>
    <lineage>
        <taxon>Bacteria</taxon>
        <taxon>Pseudomonadati</taxon>
        <taxon>Pseudomonadota</taxon>
        <taxon>Alphaproteobacteria</taxon>
        <taxon>Sphingomonadales</taxon>
        <taxon>Erythrobacteraceae</taxon>
        <taxon>Alteraurantiacibacter</taxon>
    </lineage>
</organism>
<dbReference type="GO" id="GO:0000271">
    <property type="term" value="P:polysaccharide biosynthetic process"/>
    <property type="evidence" value="ECO:0007669"/>
    <property type="project" value="UniProtKB-KW"/>
</dbReference>
<keyword evidence="5 8" id="KW-1133">Transmembrane helix</keyword>
<accession>A0A844ZN41</accession>
<dbReference type="PANTHER" id="PTHR30576">
    <property type="entry name" value="COLANIC BIOSYNTHESIS UDP-GLUCOSE LIPID CARRIER TRANSFERASE"/>
    <property type="match status" value="1"/>
</dbReference>
<keyword evidence="11" id="KW-1185">Reference proteome</keyword>
<evidence type="ECO:0000256" key="2">
    <source>
        <dbReference type="ARBA" id="ARBA00006464"/>
    </source>
</evidence>
<dbReference type="EMBL" id="WTYY01000003">
    <property type="protein sequence ID" value="MXO88450.1"/>
    <property type="molecule type" value="Genomic_DNA"/>
</dbReference>
<keyword evidence="3 10" id="KW-0808">Transferase</keyword>
<evidence type="ECO:0000256" key="4">
    <source>
        <dbReference type="ARBA" id="ARBA00022692"/>
    </source>
</evidence>
<evidence type="ECO:0000313" key="10">
    <source>
        <dbReference type="EMBL" id="MXO88450.1"/>
    </source>
</evidence>
<dbReference type="Proteomes" id="UP000435243">
    <property type="component" value="Unassembled WGS sequence"/>
</dbReference>
<keyword evidence="6 8" id="KW-0472">Membrane</keyword>
<dbReference type="InterPro" id="IPR003362">
    <property type="entry name" value="Bact_transf"/>
</dbReference>
<keyword evidence="4 8" id="KW-0812">Transmembrane</keyword>
<comment type="caution">
    <text evidence="10">The sequence shown here is derived from an EMBL/GenBank/DDBJ whole genome shotgun (WGS) entry which is preliminary data.</text>
</comment>